<protein>
    <submittedName>
        <fullName evidence="2">Uncharacterized protein</fullName>
    </submittedName>
</protein>
<dbReference type="Proteomes" id="UP001241092">
    <property type="component" value="Chromosome"/>
</dbReference>
<sequence length="169" mass="18386">MVFVNGLSGTRRLASPVRLTLAERLGEGIDGAWWPHSDSLAHELPELVSILHRPLGEIVDIRVNWSNADAQLDLDTIATGNRWAIGTQTRRPRLMLVAGRSQCVKLLVLPCKTSQSLGGLVMRRAAAMHITDEVRYSPLLEAADGVLRVAQVESTRWLGTVSSTGAAEV</sequence>
<reference evidence="1" key="2">
    <citation type="submission" date="2020-02" db="EMBL/GenBank/DDBJ databases">
        <authorList>
            <person name="Matsumoto Y."/>
            <person name="Motooka D."/>
            <person name="Nakamura S."/>
        </authorList>
    </citation>
    <scope>NUCLEOTIDE SEQUENCE</scope>
    <source>
        <strain evidence="1">JCM 12375</strain>
    </source>
</reference>
<evidence type="ECO:0000313" key="1">
    <source>
        <dbReference type="EMBL" id="BBX32285.1"/>
    </source>
</evidence>
<evidence type="ECO:0000313" key="3">
    <source>
        <dbReference type="Proteomes" id="UP000465622"/>
    </source>
</evidence>
<dbReference type="AlphaFoldDB" id="A0AAI8XNJ2"/>
<dbReference type="InterPro" id="IPR046036">
    <property type="entry name" value="DUF5994"/>
</dbReference>
<dbReference type="EMBL" id="AP022567">
    <property type="protein sequence ID" value="BBX32285.1"/>
    <property type="molecule type" value="Genomic_DNA"/>
</dbReference>
<evidence type="ECO:0000313" key="4">
    <source>
        <dbReference type="Proteomes" id="UP001241092"/>
    </source>
</evidence>
<organism evidence="2 4">
    <name type="scientific">Mycolicibacterium mageritense</name>
    <name type="common">Mycobacterium mageritense</name>
    <dbReference type="NCBI Taxonomy" id="53462"/>
    <lineage>
        <taxon>Bacteria</taxon>
        <taxon>Bacillati</taxon>
        <taxon>Actinomycetota</taxon>
        <taxon>Actinomycetes</taxon>
        <taxon>Mycobacteriales</taxon>
        <taxon>Mycobacteriaceae</taxon>
        <taxon>Mycolicibacterium</taxon>
    </lineage>
</organism>
<dbReference type="Proteomes" id="UP000465622">
    <property type="component" value="Chromosome"/>
</dbReference>
<gene>
    <name evidence="2" type="ORF">hbim_02972</name>
    <name evidence="1" type="ORF">MMAGJ_15670</name>
</gene>
<name>A0AAI8XNJ2_MYCME</name>
<dbReference type="EMBL" id="AP027452">
    <property type="protein sequence ID" value="BDY29036.1"/>
    <property type="molecule type" value="Genomic_DNA"/>
</dbReference>
<dbReference type="RefSeq" id="WP_308289878.1">
    <property type="nucleotide sequence ID" value="NZ_AP022567.1"/>
</dbReference>
<proteinExistence type="predicted"/>
<reference evidence="1 3" key="1">
    <citation type="journal article" date="2019" name="Emerg. Microbes Infect.">
        <title>Comprehensive subspecies identification of 175 nontuberculous mycobacteria species based on 7547 genomic profiles.</title>
        <authorList>
            <person name="Matsumoto Y."/>
            <person name="Kinjo T."/>
            <person name="Motooka D."/>
            <person name="Nabeya D."/>
            <person name="Jung N."/>
            <person name="Uechi K."/>
            <person name="Horii T."/>
            <person name="Iida T."/>
            <person name="Fujita J."/>
            <person name="Nakamura S."/>
        </authorList>
    </citation>
    <scope>NUCLEOTIDE SEQUENCE [LARGE SCALE GENOMIC DNA]</scope>
    <source>
        <strain evidence="1 3">JCM 12375</strain>
    </source>
</reference>
<keyword evidence="3" id="KW-1185">Reference proteome</keyword>
<evidence type="ECO:0000313" key="2">
    <source>
        <dbReference type="EMBL" id="BDY29036.1"/>
    </source>
</evidence>
<accession>A0AAI8XNJ2</accession>
<dbReference type="Pfam" id="PF19457">
    <property type="entry name" value="DUF5994"/>
    <property type="match status" value="1"/>
</dbReference>
<reference evidence="2" key="3">
    <citation type="submission" date="2023-03" db="EMBL/GenBank/DDBJ databases">
        <title>Draft genome sequence of a Mycolicibacterium mageritense strain H4_3_1 isolated from a hybrid biological-inorganic system reactor.</title>
        <authorList>
            <person name="Feng X."/>
            <person name="Kazama D."/>
            <person name="Sato K."/>
            <person name="Kobayashi H."/>
        </authorList>
    </citation>
    <scope>NUCLEOTIDE SEQUENCE</scope>
    <source>
        <strain evidence="2">H4_3_1</strain>
    </source>
</reference>